<evidence type="ECO:0000313" key="1">
    <source>
        <dbReference type="EMBL" id="EJU01703.1"/>
    </source>
</evidence>
<evidence type="ECO:0000313" key="2">
    <source>
        <dbReference type="Proteomes" id="UP000030653"/>
    </source>
</evidence>
<organism evidence="1 2">
    <name type="scientific">Dacryopinax primogenitus (strain DJM 731)</name>
    <name type="common">Brown rot fungus</name>
    <dbReference type="NCBI Taxonomy" id="1858805"/>
    <lineage>
        <taxon>Eukaryota</taxon>
        <taxon>Fungi</taxon>
        <taxon>Dikarya</taxon>
        <taxon>Basidiomycota</taxon>
        <taxon>Agaricomycotina</taxon>
        <taxon>Dacrymycetes</taxon>
        <taxon>Dacrymycetales</taxon>
        <taxon>Dacrymycetaceae</taxon>
        <taxon>Dacryopinax</taxon>
    </lineage>
</organism>
<dbReference type="AlphaFoldDB" id="M5GCE2"/>
<name>M5GCE2_DACPD</name>
<sequence>MNDVQKGYFDTRAQFSIIPQAKMRLSKYSDIATLPPGLFPGTIDVHDPDDSIGSIDIHDTRTAYSKGGGGHEPGTRIPDFLGTRRQEARHVPFGIWDGKREEEEEEVLGRETVTGPTFPRDMYVSGLQFGRTK</sequence>
<proteinExistence type="predicted"/>
<keyword evidence="2" id="KW-1185">Reference proteome</keyword>
<reference evidence="1 2" key="1">
    <citation type="journal article" date="2012" name="Science">
        <title>The Paleozoic origin of enzymatic lignin decomposition reconstructed from 31 fungal genomes.</title>
        <authorList>
            <person name="Floudas D."/>
            <person name="Binder M."/>
            <person name="Riley R."/>
            <person name="Barry K."/>
            <person name="Blanchette R.A."/>
            <person name="Henrissat B."/>
            <person name="Martinez A.T."/>
            <person name="Otillar R."/>
            <person name="Spatafora J.W."/>
            <person name="Yadav J.S."/>
            <person name="Aerts A."/>
            <person name="Benoit I."/>
            <person name="Boyd A."/>
            <person name="Carlson A."/>
            <person name="Copeland A."/>
            <person name="Coutinho P.M."/>
            <person name="de Vries R.P."/>
            <person name="Ferreira P."/>
            <person name="Findley K."/>
            <person name="Foster B."/>
            <person name="Gaskell J."/>
            <person name="Glotzer D."/>
            <person name="Gorecki P."/>
            <person name="Heitman J."/>
            <person name="Hesse C."/>
            <person name="Hori C."/>
            <person name="Igarashi K."/>
            <person name="Jurgens J.A."/>
            <person name="Kallen N."/>
            <person name="Kersten P."/>
            <person name="Kohler A."/>
            <person name="Kuees U."/>
            <person name="Kumar T.K.A."/>
            <person name="Kuo A."/>
            <person name="LaButti K."/>
            <person name="Larrondo L.F."/>
            <person name="Lindquist E."/>
            <person name="Ling A."/>
            <person name="Lombard V."/>
            <person name="Lucas S."/>
            <person name="Lundell T."/>
            <person name="Martin R."/>
            <person name="McLaughlin D.J."/>
            <person name="Morgenstern I."/>
            <person name="Morin E."/>
            <person name="Murat C."/>
            <person name="Nagy L.G."/>
            <person name="Nolan M."/>
            <person name="Ohm R.A."/>
            <person name="Patyshakuliyeva A."/>
            <person name="Rokas A."/>
            <person name="Ruiz-Duenas F.J."/>
            <person name="Sabat G."/>
            <person name="Salamov A."/>
            <person name="Samejima M."/>
            <person name="Schmutz J."/>
            <person name="Slot J.C."/>
            <person name="St John F."/>
            <person name="Stenlid J."/>
            <person name="Sun H."/>
            <person name="Sun S."/>
            <person name="Syed K."/>
            <person name="Tsang A."/>
            <person name="Wiebenga A."/>
            <person name="Young D."/>
            <person name="Pisabarro A."/>
            <person name="Eastwood D.C."/>
            <person name="Martin F."/>
            <person name="Cullen D."/>
            <person name="Grigoriev I.V."/>
            <person name="Hibbett D.S."/>
        </authorList>
    </citation>
    <scope>NUCLEOTIDE SEQUENCE [LARGE SCALE GENOMIC DNA]</scope>
    <source>
        <strain evidence="1 2">DJM-731 SS1</strain>
    </source>
</reference>
<dbReference type="GeneID" id="63687759"/>
<dbReference type="EMBL" id="JH795863">
    <property type="protein sequence ID" value="EJU01703.1"/>
    <property type="molecule type" value="Genomic_DNA"/>
</dbReference>
<protein>
    <submittedName>
        <fullName evidence="1">Uncharacterized protein</fullName>
    </submittedName>
</protein>
<dbReference type="RefSeq" id="XP_040628600.1">
    <property type="nucleotide sequence ID" value="XM_040772697.1"/>
</dbReference>
<dbReference type="Proteomes" id="UP000030653">
    <property type="component" value="Unassembled WGS sequence"/>
</dbReference>
<gene>
    <name evidence="1" type="ORF">DACRYDRAFT_22140</name>
</gene>
<dbReference type="HOGENOM" id="CLU_1906663_0_0_1"/>
<accession>M5GCE2</accession>